<dbReference type="InterPro" id="IPR007016">
    <property type="entry name" value="O-antigen_ligase-rel_domated"/>
</dbReference>
<accession>A0ABR4UIM3</accession>
<sequence>MILLKKNNLEFVFLFLVTFGYLFIYSLALPVKIPNVYFSIPFKSIVFLTSLYLIFLNFDNIKKRKWTIAFISMFWFFYAFKSYYSFQNYTFVPEAKSMQYWTYFKIIFVNLIPSIAILSITITKKMAEKLVRLSFHFLLIIIGISCLYTILITQNFSRSTGIFDRYYITTGHYGLCLMILSVFYYFVNRKKIVKPTLGFLMGLFTICISSARSPILAAAVIMLVMLLYINKLKYWLALVFFILIFVAGIYFIRHSSYATEYIVRLYDAIFEGNAYGRSYYLGKGWEIFENNIFFGGRTLFENWMYPHNIFVEVPMAMGVTGGILLILYFKDLWKFKLEYIKQNIFYLPYFLFFIQYLVLIQTSYCIFDNVEFWCFAAVIISIILFCYDEKIKSNDSRGNATGNY</sequence>
<evidence type="ECO:0000256" key="2">
    <source>
        <dbReference type="ARBA" id="ARBA00022692"/>
    </source>
</evidence>
<keyword evidence="8" id="KW-1185">Reference proteome</keyword>
<evidence type="ECO:0000256" key="5">
    <source>
        <dbReference type="SAM" id="Phobius"/>
    </source>
</evidence>
<evidence type="ECO:0000256" key="4">
    <source>
        <dbReference type="ARBA" id="ARBA00023136"/>
    </source>
</evidence>
<feature type="transmembrane region" description="Helical" evidence="5">
    <location>
        <begin position="234"/>
        <end position="252"/>
    </location>
</feature>
<keyword evidence="4 5" id="KW-0472">Membrane</keyword>
<organism evidence="7 8">
    <name type="scientific">Chryseobacterium vrystaatense</name>
    <dbReference type="NCBI Taxonomy" id="307480"/>
    <lineage>
        <taxon>Bacteria</taxon>
        <taxon>Pseudomonadati</taxon>
        <taxon>Bacteroidota</taxon>
        <taxon>Flavobacteriia</taxon>
        <taxon>Flavobacteriales</taxon>
        <taxon>Weeksellaceae</taxon>
        <taxon>Chryseobacterium group</taxon>
        <taxon>Chryseobacterium</taxon>
    </lineage>
</organism>
<dbReference type="RefSeq" id="WP_034748057.1">
    <property type="nucleotide sequence ID" value="NZ_JPRI01000008.1"/>
</dbReference>
<evidence type="ECO:0000259" key="6">
    <source>
        <dbReference type="Pfam" id="PF04932"/>
    </source>
</evidence>
<feature type="transmembrane region" description="Helical" evidence="5">
    <location>
        <begin position="135"/>
        <end position="154"/>
    </location>
</feature>
<proteinExistence type="predicted"/>
<feature type="domain" description="O-antigen ligase-related" evidence="6">
    <location>
        <begin position="198"/>
        <end position="326"/>
    </location>
</feature>
<reference evidence="7 8" key="1">
    <citation type="submission" date="2014-07" db="EMBL/GenBank/DDBJ databases">
        <title>Genome of Chryseobacterium vrystaatense LMG 22846.</title>
        <authorList>
            <person name="Pipes S.E."/>
            <person name="Stropko S.J."/>
            <person name="Newman J.D."/>
        </authorList>
    </citation>
    <scope>NUCLEOTIDE SEQUENCE [LARGE SCALE GENOMIC DNA]</scope>
    <source>
        <strain evidence="7 8">LMG 22846</strain>
    </source>
</reference>
<feature type="transmembrane region" description="Helical" evidence="5">
    <location>
        <begin position="12"/>
        <end position="30"/>
    </location>
</feature>
<feature type="transmembrane region" description="Helical" evidence="5">
    <location>
        <begin position="370"/>
        <end position="387"/>
    </location>
</feature>
<protein>
    <recommendedName>
        <fullName evidence="6">O-antigen ligase-related domain-containing protein</fullName>
    </recommendedName>
</protein>
<feature type="transmembrane region" description="Helical" evidence="5">
    <location>
        <begin position="199"/>
        <end position="228"/>
    </location>
</feature>
<feature type="transmembrane region" description="Helical" evidence="5">
    <location>
        <begin position="344"/>
        <end position="364"/>
    </location>
</feature>
<gene>
    <name evidence="7" type="ORF">IW16_19670</name>
</gene>
<feature type="transmembrane region" description="Helical" evidence="5">
    <location>
        <begin position="66"/>
        <end position="84"/>
    </location>
</feature>
<name>A0ABR4UIM3_9FLAO</name>
<feature type="transmembrane region" description="Helical" evidence="5">
    <location>
        <begin position="166"/>
        <end position="187"/>
    </location>
</feature>
<keyword evidence="2 5" id="KW-0812">Transmembrane</keyword>
<evidence type="ECO:0000256" key="1">
    <source>
        <dbReference type="ARBA" id="ARBA00004141"/>
    </source>
</evidence>
<evidence type="ECO:0000256" key="3">
    <source>
        <dbReference type="ARBA" id="ARBA00022989"/>
    </source>
</evidence>
<comment type="caution">
    <text evidence="7">The sequence shown here is derived from an EMBL/GenBank/DDBJ whole genome shotgun (WGS) entry which is preliminary data.</text>
</comment>
<feature type="transmembrane region" description="Helical" evidence="5">
    <location>
        <begin position="36"/>
        <end position="54"/>
    </location>
</feature>
<dbReference type="EMBL" id="JPRI01000008">
    <property type="protein sequence ID" value="KFF24539.1"/>
    <property type="molecule type" value="Genomic_DNA"/>
</dbReference>
<feature type="transmembrane region" description="Helical" evidence="5">
    <location>
        <begin position="104"/>
        <end position="123"/>
    </location>
</feature>
<evidence type="ECO:0000313" key="7">
    <source>
        <dbReference type="EMBL" id="KFF24539.1"/>
    </source>
</evidence>
<keyword evidence="3 5" id="KW-1133">Transmembrane helix</keyword>
<dbReference type="Proteomes" id="UP000028719">
    <property type="component" value="Unassembled WGS sequence"/>
</dbReference>
<evidence type="ECO:0000313" key="8">
    <source>
        <dbReference type="Proteomes" id="UP000028719"/>
    </source>
</evidence>
<dbReference type="Pfam" id="PF04932">
    <property type="entry name" value="Wzy_C"/>
    <property type="match status" value="1"/>
</dbReference>
<comment type="subcellular location">
    <subcellularLocation>
        <location evidence="1">Membrane</location>
        <topology evidence="1">Multi-pass membrane protein</topology>
    </subcellularLocation>
</comment>